<keyword evidence="1" id="KW-0472">Membrane</keyword>
<evidence type="ECO:0000313" key="3">
    <source>
        <dbReference type="Proteomes" id="UP000015102"/>
    </source>
</evidence>
<evidence type="ECO:0000313" key="2">
    <source>
        <dbReference type="EnsemblMetazoa" id="MESCA004989-PA"/>
    </source>
</evidence>
<name>T1GN48_MEGSC</name>
<dbReference type="InterPro" id="IPR039275">
    <property type="entry name" value="PDZD8"/>
</dbReference>
<keyword evidence="3" id="KW-1185">Reference proteome</keyword>
<evidence type="ECO:0000256" key="1">
    <source>
        <dbReference type="SAM" id="Phobius"/>
    </source>
</evidence>
<dbReference type="GO" id="GO:0044233">
    <property type="term" value="C:mitochondria-associated endoplasmic reticulum membrane contact site"/>
    <property type="evidence" value="ECO:0007669"/>
    <property type="project" value="InterPro"/>
</dbReference>
<proteinExistence type="predicted"/>
<organism evidence="2 3">
    <name type="scientific">Megaselia scalaris</name>
    <name type="common">Humpbacked fly</name>
    <name type="synonym">Phora scalaris</name>
    <dbReference type="NCBI Taxonomy" id="36166"/>
    <lineage>
        <taxon>Eukaryota</taxon>
        <taxon>Metazoa</taxon>
        <taxon>Ecdysozoa</taxon>
        <taxon>Arthropoda</taxon>
        <taxon>Hexapoda</taxon>
        <taxon>Insecta</taxon>
        <taxon>Pterygota</taxon>
        <taxon>Neoptera</taxon>
        <taxon>Endopterygota</taxon>
        <taxon>Diptera</taxon>
        <taxon>Brachycera</taxon>
        <taxon>Muscomorpha</taxon>
        <taxon>Platypezoidea</taxon>
        <taxon>Phoridae</taxon>
        <taxon>Megaseliini</taxon>
        <taxon>Megaselia</taxon>
    </lineage>
</organism>
<dbReference type="PANTHER" id="PTHR21519">
    <property type="entry name" value="PDZ DOMAIN-CONTAINING PROTEIN 8"/>
    <property type="match status" value="1"/>
</dbReference>
<reference evidence="3" key="1">
    <citation type="submission" date="2013-02" db="EMBL/GenBank/DDBJ databases">
        <authorList>
            <person name="Hughes D."/>
        </authorList>
    </citation>
    <scope>NUCLEOTIDE SEQUENCE</scope>
    <source>
        <strain>Durham</strain>
        <strain evidence="3">NC isolate 2 -- Noor lab</strain>
    </source>
</reference>
<dbReference type="HOGENOM" id="CLU_2090806_0_0_1"/>
<dbReference type="GO" id="GO:1990456">
    <property type="term" value="P:mitochondrion-endoplasmic reticulum membrane tethering"/>
    <property type="evidence" value="ECO:0007669"/>
    <property type="project" value="InterPro"/>
</dbReference>
<dbReference type="GO" id="GO:0051560">
    <property type="term" value="P:mitochondrial calcium ion homeostasis"/>
    <property type="evidence" value="ECO:0007669"/>
    <property type="project" value="InterPro"/>
</dbReference>
<protein>
    <submittedName>
        <fullName evidence="2">Uncharacterized protein</fullName>
    </submittedName>
</protein>
<keyword evidence="1" id="KW-1133">Transmembrane helix</keyword>
<accession>T1GN48</accession>
<reference evidence="2" key="2">
    <citation type="submission" date="2015-06" db="UniProtKB">
        <authorList>
            <consortium name="EnsemblMetazoa"/>
        </authorList>
    </citation>
    <scope>IDENTIFICATION</scope>
</reference>
<dbReference type="EMBL" id="CAQQ02035331">
    <property type="status" value="NOT_ANNOTATED_CDS"/>
    <property type="molecule type" value="Genomic_DNA"/>
</dbReference>
<dbReference type="EnsemblMetazoa" id="MESCA004989-RA">
    <property type="protein sequence ID" value="MESCA004989-PA"/>
    <property type="gene ID" value="MESCA004989"/>
</dbReference>
<dbReference type="Proteomes" id="UP000015102">
    <property type="component" value="Unassembled WGS sequence"/>
</dbReference>
<dbReference type="STRING" id="36166.T1GN48"/>
<dbReference type="GO" id="GO:0005739">
    <property type="term" value="C:mitochondrion"/>
    <property type="evidence" value="ECO:0007669"/>
    <property type="project" value="GOC"/>
</dbReference>
<keyword evidence="1" id="KW-0812">Transmembrane</keyword>
<feature type="transmembrane region" description="Helical" evidence="1">
    <location>
        <begin position="6"/>
        <end position="29"/>
    </location>
</feature>
<sequence length="117" mass="13688">MDLLSIFLFGLISAVVGGIVMLLFQFYIFTKLSDLPEETLDQRFPNHFLSDDMKWNAKSEGPDAKSPLVALNLVLSFIFQEMQHTDKFRKWFYRKLSLELEELLQKTAMGKFFEKLT</sequence>
<dbReference type="AlphaFoldDB" id="T1GN48"/>
<dbReference type="PANTHER" id="PTHR21519:SF1">
    <property type="entry name" value="PDZ DOMAIN-CONTAINING PROTEIN 8"/>
    <property type="match status" value="1"/>
</dbReference>